<keyword evidence="4" id="KW-0121">Carboxypeptidase</keyword>
<keyword evidence="10" id="KW-1185">Reference proteome</keyword>
<reference evidence="10" key="1">
    <citation type="journal article" date="2016" name="Nat. Genet.">
        <title>The genome sequences of Arachis duranensis and Arachis ipaensis, the diploid ancestors of cultivated peanut.</title>
        <authorList>
            <person name="Bertioli D.J."/>
            <person name="Cannon S.B."/>
            <person name="Froenicke L."/>
            <person name="Huang G."/>
            <person name="Farmer A.D."/>
            <person name="Cannon E.K."/>
            <person name="Liu X."/>
            <person name="Gao D."/>
            <person name="Clevenger J."/>
            <person name="Dash S."/>
            <person name="Ren L."/>
            <person name="Moretzsohn M.C."/>
            <person name="Shirasawa K."/>
            <person name="Huang W."/>
            <person name="Vidigal B."/>
            <person name="Abernathy B."/>
            <person name="Chu Y."/>
            <person name="Niederhuth C.E."/>
            <person name="Umale P."/>
            <person name="Araujo A.C."/>
            <person name="Kozik A."/>
            <person name="Kim K.D."/>
            <person name="Burow M.D."/>
            <person name="Varshney R.K."/>
            <person name="Wang X."/>
            <person name="Zhang X."/>
            <person name="Barkley N."/>
            <person name="Guimaraes P.M."/>
            <person name="Isobe S."/>
            <person name="Guo B."/>
            <person name="Liao B."/>
            <person name="Stalker H.T."/>
            <person name="Schmitz R.J."/>
            <person name="Scheffler B.E."/>
            <person name="Leal-Bertioli S.C."/>
            <person name="Xun X."/>
            <person name="Jackson S.A."/>
            <person name="Michelmore R."/>
            <person name="Ozias-Akins P."/>
        </authorList>
    </citation>
    <scope>NUCLEOTIDE SEQUENCE [LARGE SCALE GENOMIC DNA]</scope>
    <source>
        <strain evidence="10">cv. V14167</strain>
    </source>
</reference>
<dbReference type="SUPFAM" id="SSF53474">
    <property type="entry name" value="alpha/beta-Hydrolases"/>
    <property type="match status" value="1"/>
</dbReference>
<dbReference type="FunFam" id="3.40.50.11320:FF:000002">
    <property type="entry name" value="Carboxypeptidase"/>
    <property type="match status" value="1"/>
</dbReference>
<keyword evidence="6 9" id="KW-0732">Signal</keyword>
<dbReference type="InterPro" id="IPR029058">
    <property type="entry name" value="AB_hydrolase_fold"/>
</dbReference>
<evidence type="ECO:0000256" key="4">
    <source>
        <dbReference type="ARBA" id="ARBA00022645"/>
    </source>
</evidence>
<dbReference type="Gene3D" id="3.40.50.1820">
    <property type="entry name" value="alpha/beta hydrolase"/>
    <property type="match status" value="1"/>
</dbReference>
<dbReference type="GO" id="GO:0006508">
    <property type="term" value="P:proteolysis"/>
    <property type="evidence" value="ECO:0007669"/>
    <property type="project" value="UniProtKB-KW"/>
</dbReference>
<evidence type="ECO:0000256" key="6">
    <source>
        <dbReference type="ARBA" id="ARBA00022729"/>
    </source>
</evidence>
<evidence type="ECO:0000256" key="1">
    <source>
        <dbReference type="ARBA" id="ARBA00004613"/>
    </source>
</evidence>
<reference evidence="11" key="2">
    <citation type="submission" date="2025-08" db="UniProtKB">
        <authorList>
            <consortium name="RefSeq"/>
        </authorList>
    </citation>
    <scope>IDENTIFICATION</scope>
    <source>
        <tissue evidence="11">Whole plant</tissue>
    </source>
</reference>
<dbReference type="PANTHER" id="PTHR11802:SF29">
    <property type="entry name" value="SERINE CARBOXYPEPTIDASE-LIKE 19"/>
    <property type="match status" value="1"/>
</dbReference>
<accession>A0A9C6TCY0</accession>
<dbReference type="PRINTS" id="PR00724">
    <property type="entry name" value="CRBOXYPTASEC"/>
</dbReference>
<dbReference type="FunFam" id="3.40.50.12670:FF:000001">
    <property type="entry name" value="Carboxypeptidase"/>
    <property type="match status" value="1"/>
</dbReference>
<sequence>MSIFSSTCLTDPRFICHGFLLPILLLLLQISSQLGDCGTIVKYLPGFQGPLPFLLETGYIGVGENDDVQSFYYFIESENNPREDPLMLWLTGGPGCSAFSGLVYEIGPLAFQVDEYDGGLPSLVYKPNSWTKVSSIVFVDLPVNTGFSYARTEFASQRSDSLSVNQAYQFLRKWIMDHPEFLNNKVYIAGDSYSGMHVPIIADEISKANERGLQPWINLQGYLMGNPKIDEKEKNYRIPFAHGMGLISDELHQSLQKHCKGEYVNVDIRNILCSSYLESYYEITSDINMAHILEPLCELDSQNPLKSSWRRSLTENYPWKLNDIHLRLPSGNCRDYGYLLSGYWANNDKVRNALKVRKGTKKKWQRCTSHMPYKFDISSSFPYQVNLSKEGYRSLIYSGDHDMVVPFLATQAWIRSLNYSIVDDWRPWYTNGQVAGYTRTYSNAMTFATVKGGGHTAPEYKPQECLHMYSRWISERPF</sequence>
<feature type="signal peptide" evidence="9">
    <location>
        <begin position="1"/>
        <end position="35"/>
    </location>
</feature>
<dbReference type="GO" id="GO:0016752">
    <property type="term" value="F:sinapoyltransferase activity"/>
    <property type="evidence" value="ECO:0007669"/>
    <property type="project" value="UniProtKB-ARBA"/>
</dbReference>
<dbReference type="FunFam" id="3.40.50.1820:FF:000148">
    <property type="entry name" value="Serine carboxypeptidase-like 11"/>
    <property type="match status" value="1"/>
</dbReference>
<keyword evidence="3" id="KW-0964">Secreted</keyword>
<dbReference type="Pfam" id="PF00450">
    <property type="entry name" value="Peptidase_S10"/>
    <property type="match status" value="1"/>
</dbReference>
<dbReference type="PANTHER" id="PTHR11802">
    <property type="entry name" value="SERINE PROTEASE FAMILY S10 SERINE CARBOXYPEPTIDASE"/>
    <property type="match status" value="1"/>
</dbReference>
<evidence type="ECO:0000256" key="2">
    <source>
        <dbReference type="ARBA" id="ARBA00009431"/>
    </source>
</evidence>
<keyword evidence="8" id="KW-0325">Glycoprotein</keyword>
<evidence type="ECO:0000313" key="10">
    <source>
        <dbReference type="Proteomes" id="UP000515211"/>
    </source>
</evidence>
<evidence type="ECO:0000256" key="8">
    <source>
        <dbReference type="ARBA" id="ARBA00023180"/>
    </source>
</evidence>
<dbReference type="GO" id="GO:0004185">
    <property type="term" value="F:serine-type carboxypeptidase activity"/>
    <property type="evidence" value="ECO:0007669"/>
    <property type="project" value="InterPro"/>
</dbReference>
<keyword evidence="5" id="KW-0378">Hydrolase</keyword>
<dbReference type="InterPro" id="IPR001563">
    <property type="entry name" value="Peptidase_S10"/>
</dbReference>
<proteinExistence type="inferred from homology"/>
<dbReference type="Gene3D" id="3.40.50.12670">
    <property type="match status" value="1"/>
</dbReference>
<dbReference type="RefSeq" id="XP_052111756.1">
    <property type="nucleotide sequence ID" value="XM_052255796.1"/>
</dbReference>
<evidence type="ECO:0000256" key="5">
    <source>
        <dbReference type="ARBA" id="ARBA00022670"/>
    </source>
</evidence>
<evidence type="ECO:0000256" key="9">
    <source>
        <dbReference type="SAM" id="SignalP"/>
    </source>
</evidence>
<dbReference type="AlphaFoldDB" id="A0A9C6TCY0"/>
<evidence type="ECO:0000256" key="3">
    <source>
        <dbReference type="ARBA" id="ARBA00022525"/>
    </source>
</evidence>
<dbReference type="GeneID" id="107468060"/>
<evidence type="ECO:0000256" key="7">
    <source>
        <dbReference type="ARBA" id="ARBA00023157"/>
    </source>
</evidence>
<comment type="subcellular location">
    <subcellularLocation>
        <location evidence="1">Secreted</location>
    </subcellularLocation>
</comment>
<name>A0A9C6TCY0_ARADU</name>
<gene>
    <name evidence="11" type="primary">LOC107468060</name>
</gene>
<dbReference type="GO" id="GO:0019748">
    <property type="term" value="P:secondary metabolic process"/>
    <property type="evidence" value="ECO:0007669"/>
    <property type="project" value="UniProtKB-ARBA"/>
</dbReference>
<keyword evidence="5" id="KW-0645">Protease</keyword>
<evidence type="ECO:0000313" key="11">
    <source>
        <dbReference type="RefSeq" id="XP_052111756.1"/>
    </source>
</evidence>
<keyword evidence="7" id="KW-1015">Disulfide bond</keyword>
<comment type="similarity">
    <text evidence="2">Belongs to the peptidase S10 family.</text>
</comment>
<dbReference type="GO" id="GO:0005576">
    <property type="term" value="C:extracellular region"/>
    <property type="evidence" value="ECO:0007669"/>
    <property type="project" value="UniProtKB-SubCell"/>
</dbReference>
<dbReference type="Proteomes" id="UP000515211">
    <property type="component" value="Chromosome 10"/>
</dbReference>
<protein>
    <submittedName>
        <fullName evidence="11">Serine carboxypeptidase-like 2 isoform X2</fullName>
    </submittedName>
</protein>
<organism evidence="10 11">
    <name type="scientific">Arachis duranensis</name>
    <name type="common">Wild peanut</name>
    <dbReference type="NCBI Taxonomy" id="130453"/>
    <lineage>
        <taxon>Eukaryota</taxon>
        <taxon>Viridiplantae</taxon>
        <taxon>Streptophyta</taxon>
        <taxon>Embryophyta</taxon>
        <taxon>Tracheophyta</taxon>
        <taxon>Spermatophyta</taxon>
        <taxon>Magnoliopsida</taxon>
        <taxon>eudicotyledons</taxon>
        <taxon>Gunneridae</taxon>
        <taxon>Pentapetalae</taxon>
        <taxon>rosids</taxon>
        <taxon>fabids</taxon>
        <taxon>Fabales</taxon>
        <taxon>Fabaceae</taxon>
        <taxon>Papilionoideae</taxon>
        <taxon>50 kb inversion clade</taxon>
        <taxon>dalbergioids sensu lato</taxon>
        <taxon>Dalbergieae</taxon>
        <taxon>Pterocarpus clade</taxon>
        <taxon>Arachis</taxon>
    </lineage>
</organism>
<feature type="chain" id="PRO_5039401942" evidence="9">
    <location>
        <begin position="36"/>
        <end position="478"/>
    </location>
</feature>